<dbReference type="CDD" id="cd18577">
    <property type="entry name" value="ABC_6TM_Pgp_ABCB1_D1_like"/>
    <property type="match status" value="1"/>
</dbReference>
<keyword evidence="9" id="KW-0325">Glycoprotein</keyword>
<feature type="transmembrane region" description="Helical" evidence="11">
    <location>
        <begin position="156"/>
        <end position="175"/>
    </location>
</feature>
<gene>
    <name evidence="14" type="ORF">RHGRI_034258</name>
</gene>
<feature type="domain" description="ABC transmembrane type-1" evidence="13">
    <location>
        <begin position="689"/>
        <end position="764"/>
    </location>
</feature>
<accession>A0AAV6I2R4</accession>
<evidence type="ECO:0000256" key="1">
    <source>
        <dbReference type="ARBA" id="ARBA00007577"/>
    </source>
</evidence>
<dbReference type="CDD" id="cd03249">
    <property type="entry name" value="ABC_MTABC3_MDL1_MDL2"/>
    <property type="match status" value="1"/>
</dbReference>
<name>A0AAV6I2R4_9ERIC</name>
<comment type="caution">
    <text evidence="14">The sequence shown here is derived from an EMBL/GenBank/DDBJ whole genome shotgun (WGS) entry which is preliminary data.</text>
</comment>
<dbReference type="SUPFAM" id="SSF90123">
    <property type="entry name" value="ABC transporter transmembrane region"/>
    <property type="match status" value="2"/>
</dbReference>
<dbReference type="FunFam" id="3.40.50.300:FF:000205">
    <property type="entry name" value="ABC transporter B family member 4"/>
    <property type="match status" value="1"/>
</dbReference>
<dbReference type="InterPro" id="IPR003439">
    <property type="entry name" value="ABC_transporter-like_ATP-bd"/>
</dbReference>
<dbReference type="PROSITE" id="PS00211">
    <property type="entry name" value="ABC_TRANSPORTER_1"/>
    <property type="match status" value="1"/>
</dbReference>
<evidence type="ECO:0000256" key="6">
    <source>
        <dbReference type="ARBA" id="ARBA00022840"/>
    </source>
</evidence>
<keyword evidence="3 11" id="KW-0812">Transmembrane</keyword>
<sequence>MAPSLLAVDMRGKGGMFRYADNVDKLLMLFGTLGSIGNGMMTPVMMVFVSGLINSYGSMKPDTSSASHTRDKYALKLLYLAIGGGLSAFVEGACFTRTAERQTSRMRMQYLRSILRRDVGFFDNQAASSTTFQAISGISSDAQSIQSVIAEKIPHFMVNFSIFISCIIVSFLLSWRLALDALPLTLLFIVPGLGFGKLMMELGMKTKDAYGVAGEIAEQAISSIRTIYSFVGEHETLNRFSLALQKSTELGIKQGLTKGLLLGSMGMIYVNYAFQAWVGSVLVTTRGESAGEVFIAGLCVVLGGGFLMSTLPNMSFFAEAKAAATRISEMIDQVTLIDIEDEKGETLDQVRGEIEFKEIDFSYPSRPDAQILEGFNLKVEAGKTVGLVGSSGSGKSTIISLLERFYDPVKGDILLDGCNIKRFWLQWLRSQMGLVNQEPVLFATSIKENILFGDEGASMENVIAAAKAANAHNFITKLSKGYDTRVGQLRVQFSGGQKQRIAIARALVRHPKILLLDEATSALDGQSEKLVQVALDKASVGRTTITIAHRLTTIRKANTIVVLQNGRVLESGSHDELIQMETEGGAYLRMVQLQQRAQKEAPESFDHPSNARSDHEIKSSTSLYTSRSPSWQGSPVMEKIHIDNEALSFDFEMQPHVEDDGESLKKSSYPAPYQWRLMQMNAPEWKRSLLGCVGAIGYGAMQPFSSYSLGTLISIYLLGDHSKVESQSKLYSLIFLSLAALCFITNVLQHYNFAIMGERLTKRV</sequence>
<dbReference type="InterPro" id="IPR003593">
    <property type="entry name" value="AAA+_ATPase"/>
</dbReference>
<evidence type="ECO:0000256" key="9">
    <source>
        <dbReference type="ARBA" id="ARBA00023180"/>
    </source>
</evidence>
<feature type="region of interest" description="Disordered" evidence="10">
    <location>
        <begin position="598"/>
        <end position="635"/>
    </location>
</feature>
<dbReference type="PROSITE" id="PS50929">
    <property type="entry name" value="ABC_TM1F"/>
    <property type="match status" value="2"/>
</dbReference>
<dbReference type="EMBL" id="JACTNZ010000012">
    <property type="protein sequence ID" value="KAG5521975.1"/>
    <property type="molecule type" value="Genomic_DNA"/>
</dbReference>
<feature type="compositionally biased region" description="Low complexity" evidence="10">
    <location>
        <begin position="619"/>
        <end position="630"/>
    </location>
</feature>
<dbReference type="PROSITE" id="PS50893">
    <property type="entry name" value="ABC_TRANSPORTER_2"/>
    <property type="match status" value="1"/>
</dbReference>
<dbReference type="Pfam" id="PF00005">
    <property type="entry name" value="ABC_tran"/>
    <property type="match status" value="1"/>
</dbReference>
<evidence type="ECO:0000256" key="2">
    <source>
        <dbReference type="ARBA" id="ARBA00022448"/>
    </source>
</evidence>
<dbReference type="Gene3D" id="1.20.1560.10">
    <property type="entry name" value="ABC transporter type 1, transmembrane domain"/>
    <property type="match status" value="2"/>
</dbReference>
<keyword evidence="7 11" id="KW-1133">Transmembrane helix</keyword>
<evidence type="ECO:0000256" key="3">
    <source>
        <dbReference type="ARBA" id="ARBA00022692"/>
    </source>
</evidence>
<dbReference type="GO" id="GO:0016887">
    <property type="term" value="F:ATP hydrolysis activity"/>
    <property type="evidence" value="ECO:0007669"/>
    <property type="project" value="InterPro"/>
</dbReference>
<dbReference type="GO" id="GO:0140359">
    <property type="term" value="F:ABC-type transporter activity"/>
    <property type="evidence" value="ECO:0007669"/>
    <property type="project" value="InterPro"/>
</dbReference>
<protein>
    <submittedName>
        <fullName evidence="14">Uncharacterized protein</fullName>
    </submittedName>
</protein>
<dbReference type="InterPro" id="IPR027417">
    <property type="entry name" value="P-loop_NTPase"/>
</dbReference>
<feature type="domain" description="ABC transporter" evidence="12">
    <location>
        <begin position="354"/>
        <end position="590"/>
    </location>
</feature>
<dbReference type="GO" id="GO:0005524">
    <property type="term" value="F:ATP binding"/>
    <property type="evidence" value="ECO:0007669"/>
    <property type="project" value="UniProtKB-KW"/>
</dbReference>
<feature type="transmembrane region" description="Helical" evidence="11">
    <location>
        <begin position="26"/>
        <end position="53"/>
    </location>
</feature>
<dbReference type="Gene3D" id="3.40.50.300">
    <property type="entry name" value="P-loop containing nucleotide triphosphate hydrolases"/>
    <property type="match status" value="1"/>
</dbReference>
<dbReference type="Proteomes" id="UP000823749">
    <property type="component" value="Chromosome 12"/>
</dbReference>
<evidence type="ECO:0000256" key="10">
    <source>
        <dbReference type="SAM" id="MobiDB-lite"/>
    </source>
</evidence>
<evidence type="ECO:0000256" key="7">
    <source>
        <dbReference type="ARBA" id="ARBA00022989"/>
    </source>
</evidence>
<keyword evidence="15" id="KW-1185">Reference proteome</keyword>
<feature type="transmembrane region" description="Helical" evidence="11">
    <location>
        <begin position="688"/>
        <end position="718"/>
    </location>
</feature>
<proteinExistence type="inferred from homology"/>
<feature type="domain" description="ABC transmembrane type-1" evidence="13">
    <location>
        <begin position="29"/>
        <end position="319"/>
    </location>
</feature>
<reference evidence="14" key="1">
    <citation type="submission" date="2020-08" db="EMBL/GenBank/DDBJ databases">
        <title>Plant Genome Project.</title>
        <authorList>
            <person name="Zhang R.-G."/>
        </authorList>
    </citation>
    <scope>NUCLEOTIDE SEQUENCE</scope>
    <source>
        <strain evidence="14">WSP0</strain>
        <tissue evidence="14">Leaf</tissue>
    </source>
</reference>
<evidence type="ECO:0000259" key="12">
    <source>
        <dbReference type="PROSITE" id="PS50893"/>
    </source>
</evidence>
<organism evidence="14 15">
    <name type="scientific">Rhododendron griersonianum</name>
    <dbReference type="NCBI Taxonomy" id="479676"/>
    <lineage>
        <taxon>Eukaryota</taxon>
        <taxon>Viridiplantae</taxon>
        <taxon>Streptophyta</taxon>
        <taxon>Embryophyta</taxon>
        <taxon>Tracheophyta</taxon>
        <taxon>Spermatophyta</taxon>
        <taxon>Magnoliopsida</taxon>
        <taxon>eudicotyledons</taxon>
        <taxon>Gunneridae</taxon>
        <taxon>Pentapetalae</taxon>
        <taxon>asterids</taxon>
        <taxon>Ericales</taxon>
        <taxon>Ericaceae</taxon>
        <taxon>Ericoideae</taxon>
        <taxon>Rhodoreae</taxon>
        <taxon>Rhododendron</taxon>
    </lineage>
</organism>
<feature type="transmembrane region" description="Helical" evidence="11">
    <location>
        <begin position="181"/>
        <end position="200"/>
    </location>
</feature>
<evidence type="ECO:0000313" key="15">
    <source>
        <dbReference type="Proteomes" id="UP000823749"/>
    </source>
</evidence>
<evidence type="ECO:0000256" key="5">
    <source>
        <dbReference type="ARBA" id="ARBA00022741"/>
    </source>
</evidence>
<keyword evidence="5" id="KW-0547">Nucleotide-binding</keyword>
<comment type="similarity">
    <text evidence="1">Belongs to the ABC transporter superfamily. ABCB family. Multidrug resistance exporter (TC 3.A.1.201) subfamily.</text>
</comment>
<evidence type="ECO:0000259" key="13">
    <source>
        <dbReference type="PROSITE" id="PS50929"/>
    </source>
</evidence>
<feature type="transmembrane region" description="Helical" evidence="11">
    <location>
        <begin position="259"/>
        <end position="278"/>
    </location>
</feature>
<evidence type="ECO:0000256" key="11">
    <source>
        <dbReference type="SAM" id="Phobius"/>
    </source>
</evidence>
<keyword evidence="8 11" id="KW-0472">Membrane</keyword>
<keyword evidence="2" id="KW-0813">Transport</keyword>
<dbReference type="PANTHER" id="PTHR45136">
    <property type="entry name" value="ABC TRANSPORTER DOMAIN-CONTAINING PROTEIN"/>
    <property type="match status" value="1"/>
</dbReference>
<dbReference type="SMART" id="SM00382">
    <property type="entry name" value="AAA"/>
    <property type="match status" value="1"/>
</dbReference>
<dbReference type="InterPro" id="IPR017871">
    <property type="entry name" value="ABC_transporter-like_CS"/>
</dbReference>
<feature type="transmembrane region" description="Helical" evidence="11">
    <location>
        <begin position="290"/>
        <end position="311"/>
    </location>
</feature>
<feature type="transmembrane region" description="Helical" evidence="11">
    <location>
        <begin position="73"/>
        <end position="96"/>
    </location>
</feature>
<dbReference type="SUPFAM" id="SSF52540">
    <property type="entry name" value="P-loop containing nucleoside triphosphate hydrolases"/>
    <property type="match status" value="1"/>
</dbReference>
<feature type="transmembrane region" description="Helical" evidence="11">
    <location>
        <begin position="730"/>
        <end position="753"/>
    </location>
</feature>
<dbReference type="AlphaFoldDB" id="A0AAV6I2R4"/>
<keyword evidence="4" id="KW-0677">Repeat</keyword>
<dbReference type="InterPro" id="IPR036640">
    <property type="entry name" value="ABC1_TM_sf"/>
</dbReference>
<dbReference type="InterPro" id="IPR011527">
    <property type="entry name" value="ABC1_TM_dom"/>
</dbReference>
<keyword evidence="6" id="KW-0067">ATP-binding</keyword>
<dbReference type="GO" id="GO:0016020">
    <property type="term" value="C:membrane"/>
    <property type="evidence" value="ECO:0007669"/>
    <property type="project" value="InterPro"/>
</dbReference>
<evidence type="ECO:0000256" key="8">
    <source>
        <dbReference type="ARBA" id="ARBA00023136"/>
    </source>
</evidence>
<dbReference type="Pfam" id="PF00664">
    <property type="entry name" value="ABC_membrane"/>
    <property type="match status" value="2"/>
</dbReference>
<dbReference type="PANTHER" id="PTHR45136:SF2">
    <property type="entry name" value="ABC TRANSPORTER DOMAIN-CONTAINING PROTEIN"/>
    <property type="match status" value="1"/>
</dbReference>
<evidence type="ECO:0000256" key="4">
    <source>
        <dbReference type="ARBA" id="ARBA00022737"/>
    </source>
</evidence>
<evidence type="ECO:0000313" key="14">
    <source>
        <dbReference type="EMBL" id="KAG5521975.1"/>
    </source>
</evidence>